<dbReference type="InterPro" id="IPR036388">
    <property type="entry name" value="WH-like_DNA-bd_sf"/>
</dbReference>
<keyword evidence="7" id="KW-1185">Reference proteome</keyword>
<reference evidence="6 7" key="1">
    <citation type="submission" date="2022-10" db="EMBL/GenBank/DDBJ databases">
        <authorList>
            <person name="Xie J."/>
            <person name="Shen N."/>
        </authorList>
    </citation>
    <scope>NUCLEOTIDE SEQUENCE [LARGE SCALE GENOMIC DNA]</scope>
    <source>
        <strain evidence="6 7">DSM 41681</strain>
    </source>
</reference>
<evidence type="ECO:0000259" key="5">
    <source>
        <dbReference type="PROSITE" id="PS50931"/>
    </source>
</evidence>
<dbReference type="SUPFAM" id="SSF46785">
    <property type="entry name" value="Winged helix' DNA-binding domain"/>
    <property type="match status" value="1"/>
</dbReference>
<dbReference type="RefSeq" id="WP_324770664.1">
    <property type="nucleotide sequence ID" value="NZ_JAOZYB010000201.1"/>
</dbReference>
<dbReference type="PROSITE" id="PS50931">
    <property type="entry name" value="HTH_LYSR"/>
    <property type="match status" value="1"/>
</dbReference>
<dbReference type="InterPro" id="IPR000847">
    <property type="entry name" value="LysR_HTH_N"/>
</dbReference>
<dbReference type="Pfam" id="PF00126">
    <property type="entry name" value="HTH_1"/>
    <property type="match status" value="1"/>
</dbReference>
<dbReference type="PANTHER" id="PTHR30346:SF0">
    <property type="entry name" value="HCA OPERON TRANSCRIPTIONAL ACTIVATOR HCAR"/>
    <property type="match status" value="1"/>
</dbReference>
<dbReference type="PANTHER" id="PTHR30346">
    <property type="entry name" value="TRANSCRIPTIONAL DUAL REGULATOR HCAR-RELATED"/>
    <property type="match status" value="1"/>
</dbReference>
<feature type="domain" description="HTH lysR-type" evidence="5">
    <location>
        <begin position="5"/>
        <end position="62"/>
    </location>
</feature>
<organism evidence="6 7">
    <name type="scientific">Streptomyces kunmingensis</name>
    <dbReference type="NCBI Taxonomy" id="68225"/>
    <lineage>
        <taxon>Bacteria</taxon>
        <taxon>Bacillati</taxon>
        <taxon>Actinomycetota</taxon>
        <taxon>Actinomycetes</taxon>
        <taxon>Kitasatosporales</taxon>
        <taxon>Streptomycetaceae</taxon>
        <taxon>Streptomyces</taxon>
    </lineage>
</organism>
<comment type="similarity">
    <text evidence="1">Belongs to the LysR transcriptional regulatory family.</text>
</comment>
<dbReference type="PRINTS" id="PR00039">
    <property type="entry name" value="HTHLYSR"/>
</dbReference>
<dbReference type="InterPro" id="IPR005119">
    <property type="entry name" value="LysR_subst-bd"/>
</dbReference>
<evidence type="ECO:0000256" key="1">
    <source>
        <dbReference type="ARBA" id="ARBA00009437"/>
    </source>
</evidence>
<evidence type="ECO:0000256" key="3">
    <source>
        <dbReference type="ARBA" id="ARBA00023125"/>
    </source>
</evidence>
<protein>
    <submittedName>
        <fullName evidence="6">LysR family transcriptional regulator</fullName>
    </submittedName>
</protein>
<name>A0ABU6CE69_9ACTN</name>
<dbReference type="Gene3D" id="1.10.10.10">
    <property type="entry name" value="Winged helix-like DNA-binding domain superfamily/Winged helix DNA-binding domain"/>
    <property type="match status" value="1"/>
</dbReference>
<keyword evidence="3" id="KW-0238">DNA-binding</keyword>
<gene>
    <name evidence="6" type="ORF">OKJ48_22570</name>
</gene>
<evidence type="ECO:0000256" key="2">
    <source>
        <dbReference type="ARBA" id="ARBA00023015"/>
    </source>
</evidence>
<sequence length="310" mass="32894">MEVSLELRSLRYFVTVAEELHFGRAAERLNIVQPAVSQQVAKLERELGVLLIDRSPRHVRLTAAGGRVLAAARKTLAAAARVQQAAVGAEELRIRIGAAVELTARLEQGMSRLRAGGRPVVPVLTELSVPARIEAVREGRLDLALVRGPVTALGVKVIQAWSEPLCAVLPRGHPCADRCAVSLRNLDRAALRVPSREGDPPLHDAIVSVAGRPNSATVNGHFTGTVLNTVLEVGADPVGWTLLPAEYIAGMGARHLREVPLDPPTALNGHIITSLDTSEVCAAALVAAFGDADRPRPGVQTRGGRGRVVP</sequence>
<dbReference type="InterPro" id="IPR036390">
    <property type="entry name" value="WH_DNA-bd_sf"/>
</dbReference>
<evidence type="ECO:0000313" key="6">
    <source>
        <dbReference type="EMBL" id="MEB3963010.1"/>
    </source>
</evidence>
<dbReference type="SUPFAM" id="SSF53850">
    <property type="entry name" value="Periplasmic binding protein-like II"/>
    <property type="match status" value="1"/>
</dbReference>
<comment type="caution">
    <text evidence="6">The sequence shown here is derived from an EMBL/GenBank/DDBJ whole genome shotgun (WGS) entry which is preliminary data.</text>
</comment>
<dbReference type="Proteomes" id="UP001352223">
    <property type="component" value="Unassembled WGS sequence"/>
</dbReference>
<keyword evidence="4" id="KW-0804">Transcription</keyword>
<accession>A0ABU6CE69</accession>
<dbReference type="Gene3D" id="3.40.190.10">
    <property type="entry name" value="Periplasmic binding protein-like II"/>
    <property type="match status" value="2"/>
</dbReference>
<evidence type="ECO:0000313" key="7">
    <source>
        <dbReference type="Proteomes" id="UP001352223"/>
    </source>
</evidence>
<proteinExistence type="inferred from homology"/>
<evidence type="ECO:0000256" key="4">
    <source>
        <dbReference type="ARBA" id="ARBA00023163"/>
    </source>
</evidence>
<keyword evidence="2" id="KW-0805">Transcription regulation</keyword>
<dbReference type="EMBL" id="JAOZYB010000201">
    <property type="protein sequence ID" value="MEB3963010.1"/>
    <property type="molecule type" value="Genomic_DNA"/>
</dbReference>
<dbReference type="Pfam" id="PF03466">
    <property type="entry name" value="LysR_substrate"/>
    <property type="match status" value="1"/>
</dbReference>